<proteinExistence type="predicted"/>
<protein>
    <submittedName>
        <fullName evidence="2">Uncharacterized protein</fullName>
    </submittedName>
</protein>
<organism evidence="2 3">
    <name type="scientific">Botrytis paeoniae</name>
    <dbReference type="NCBI Taxonomy" id="278948"/>
    <lineage>
        <taxon>Eukaryota</taxon>
        <taxon>Fungi</taxon>
        <taxon>Dikarya</taxon>
        <taxon>Ascomycota</taxon>
        <taxon>Pezizomycotina</taxon>
        <taxon>Leotiomycetes</taxon>
        <taxon>Helotiales</taxon>
        <taxon>Sclerotiniaceae</taxon>
        <taxon>Botrytis</taxon>
    </lineage>
</organism>
<name>A0A4Z1FIW1_9HELO</name>
<dbReference type="AlphaFoldDB" id="A0A4Z1FIW1"/>
<gene>
    <name evidence="2" type="ORF">BPAE_0138g00110</name>
</gene>
<feature type="compositionally biased region" description="Basic and acidic residues" evidence="1">
    <location>
        <begin position="7"/>
        <end position="21"/>
    </location>
</feature>
<evidence type="ECO:0000313" key="2">
    <source>
        <dbReference type="EMBL" id="TGO23258.1"/>
    </source>
</evidence>
<reference evidence="2 3" key="1">
    <citation type="submission" date="2017-12" db="EMBL/GenBank/DDBJ databases">
        <title>Comparative genomics of Botrytis spp.</title>
        <authorList>
            <person name="Valero-Jimenez C.A."/>
            <person name="Tapia P."/>
            <person name="Veloso J."/>
            <person name="Silva-Moreno E."/>
            <person name="Staats M."/>
            <person name="Valdes J.H."/>
            <person name="Van Kan J.A.L."/>
        </authorList>
    </citation>
    <scope>NUCLEOTIDE SEQUENCE [LARGE SCALE GENOMIC DNA]</scope>
    <source>
        <strain evidence="2 3">Bp0003</strain>
    </source>
</reference>
<evidence type="ECO:0000313" key="3">
    <source>
        <dbReference type="Proteomes" id="UP000297910"/>
    </source>
</evidence>
<comment type="caution">
    <text evidence="2">The sequence shown here is derived from an EMBL/GenBank/DDBJ whole genome shotgun (WGS) entry which is preliminary data.</text>
</comment>
<evidence type="ECO:0000256" key="1">
    <source>
        <dbReference type="SAM" id="MobiDB-lite"/>
    </source>
</evidence>
<keyword evidence="3" id="KW-1185">Reference proteome</keyword>
<accession>A0A4Z1FIW1</accession>
<dbReference type="EMBL" id="PQXI01000138">
    <property type="protein sequence ID" value="TGO23258.1"/>
    <property type="molecule type" value="Genomic_DNA"/>
</dbReference>
<dbReference type="Proteomes" id="UP000297910">
    <property type="component" value="Unassembled WGS sequence"/>
</dbReference>
<sequence>MTASSKMPDHKSNQNRRKDNEMCDTTVQWPANVRVLREALTELNEEHEKMNLGDPPDIPIAEINALSPEIILNDAKRSGLKIVPSEVEWASVGLQKY</sequence>
<feature type="region of interest" description="Disordered" evidence="1">
    <location>
        <begin position="1"/>
        <end position="26"/>
    </location>
</feature>